<evidence type="ECO:0000313" key="2">
    <source>
        <dbReference type="EMBL" id="RVW96011.1"/>
    </source>
</evidence>
<evidence type="ECO:0000259" key="1">
    <source>
        <dbReference type="PROSITE" id="PS50222"/>
    </source>
</evidence>
<name>A0A438IH06_VITVI</name>
<feature type="domain" description="EF-hand" evidence="1">
    <location>
        <begin position="12"/>
        <end position="47"/>
    </location>
</feature>
<sequence>MRPNNGDVLTAEQIAEFQEAFCLFDMDGDGKLSARAVSEVFFSILISDMGSIHEWLWR</sequence>
<dbReference type="PROSITE" id="PS50222">
    <property type="entry name" value="EF_HAND_2"/>
    <property type="match status" value="1"/>
</dbReference>
<dbReference type="Gene3D" id="1.10.238.10">
    <property type="entry name" value="EF-hand"/>
    <property type="match status" value="1"/>
</dbReference>
<comment type="caution">
    <text evidence="2">The sequence shown here is derived from an EMBL/GenBank/DDBJ whole genome shotgun (WGS) entry which is preliminary data.</text>
</comment>
<dbReference type="InterPro" id="IPR011992">
    <property type="entry name" value="EF-hand-dom_pair"/>
</dbReference>
<dbReference type="SUPFAM" id="SSF47473">
    <property type="entry name" value="EF-hand"/>
    <property type="match status" value="1"/>
</dbReference>
<dbReference type="InterPro" id="IPR002048">
    <property type="entry name" value="EF_hand_dom"/>
</dbReference>
<dbReference type="EMBL" id="QGNW01000110">
    <property type="protein sequence ID" value="RVW96011.1"/>
    <property type="molecule type" value="Genomic_DNA"/>
</dbReference>
<reference evidence="2 3" key="1">
    <citation type="journal article" date="2018" name="PLoS Genet.">
        <title>Population sequencing reveals clonal diversity and ancestral inbreeding in the grapevine cultivar Chardonnay.</title>
        <authorList>
            <person name="Roach M.J."/>
            <person name="Johnson D.L."/>
            <person name="Bohlmann J."/>
            <person name="van Vuuren H.J."/>
            <person name="Jones S.J."/>
            <person name="Pretorius I.S."/>
            <person name="Schmidt S.A."/>
            <person name="Borneman A.R."/>
        </authorList>
    </citation>
    <scope>NUCLEOTIDE SEQUENCE [LARGE SCALE GENOMIC DNA]</scope>
    <source>
        <strain evidence="3">cv. Chardonnay</strain>
        <tissue evidence="2">Leaf</tissue>
    </source>
</reference>
<proteinExistence type="predicted"/>
<organism evidence="2 3">
    <name type="scientific">Vitis vinifera</name>
    <name type="common">Grape</name>
    <dbReference type="NCBI Taxonomy" id="29760"/>
    <lineage>
        <taxon>Eukaryota</taxon>
        <taxon>Viridiplantae</taxon>
        <taxon>Streptophyta</taxon>
        <taxon>Embryophyta</taxon>
        <taxon>Tracheophyta</taxon>
        <taxon>Spermatophyta</taxon>
        <taxon>Magnoliopsida</taxon>
        <taxon>eudicotyledons</taxon>
        <taxon>Gunneridae</taxon>
        <taxon>Pentapetalae</taxon>
        <taxon>rosids</taxon>
        <taxon>Vitales</taxon>
        <taxon>Vitaceae</taxon>
        <taxon>Viteae</taxon>
        <taxon>Vitis</taxon>
    </lineage>
</organism>
<evidence type="ECO:0000313" key="3">
    <source>
        <dbReference type="Proteomes" id="UP000288805"/>
    </source>
</evidence>
<gene>
    <name evidence="2" type="ORF">CK203_027692</name>
</gene>
<dbReference type="Proteomes" id="UP000288805">
    <property type="component" value="Unassembled WGS sequence"/>
</dbReference>
<dbReference type="AlphaFoldDB" id="A0A438IH06"/>
<dbReference type="GO" id="GO:0005509">
    <property type="term" value="F:calcium ion binding"/>
    <property type="evidence" value="ECO:0007669"/>
    <property type="project" value="InterPro"/>
</dbReference>
<accession>A0A438IH06</accession>
<protein>
    <recommendedName>
        <fullName evidence="1">EF-hand domain-containing protein</fullName>
    </recommendedName>
</protein>